<name>A0A1G8DSR4_9RHOO</name>
<proteinExistence type="inferred from homology"/>
<dbReference type="InterPro" id="IPR006139">
    <property type="entry name" value="D-isomer_2_OHA_DH_cat_dom"/>
</dbReference>
<dbReference type="InterPro" id="IPR029753">
    <property type="entry name" value="D-isomer_DH_CS"/>
</dbReference>
<dbReference type="GO" id="GO:0003714">
    <property type="term" value="F:transcription corepressor activity"/>
    <property type="evidence" value="ECO:0007669"/>
    <property type="project" value="InterPro"/>
</dbReference>
<comment type="similarity">
    <text evidence="1 4">Belongs to the D-isomer specific 2-hydroxyacid dehydrogenase family.</text>
</comment>
<dbReference type="SUPFAM" id="SSF51735">
    <property type="entry name" value="NAD(P)-binding Rossmann-fold domains"/>
    <property type="match status" value="1"/>
</dbReference>
<reference evidence="7 8" key="1">
    <citation type="submission" date="2016-10" db="EMBL/GenBank/DDBJ databases">
        <authorList>
            <person name="de Groot N.N."/>
        </authorList>
    </citation>
    <scope>NUCLEOTIDE SEQUENCE [LARGE SCALE GENOMIC DNA]</scope>
    <source>
        <strain evidence="7 8">DSM 5885</strain>
    </source>
</reference>
<dbReference type="Pfam" id="PF02826">
    <property type="entry name" value="2-Hacid_dh_C"/>
    <property type="match status" value="1"/>
</dbReference>
<accession>A0A1G8DSR4</accession>
<dbReference type="Pfam" id="PF00389">
    <property type="entry name" value="2-Hacid_dh"/>
    <property type="match status" value="1"/>
</dbReference>
<evidence type="ECO:0000313" key="8">
    <source>
        <dbReference type="Proteomes" id="UP000198607"/>
    </source>
</evidence>
<sequence length="321" mass="35894">MNNDHVVLVADCDHPDIDIEKRVLADVCRELPWLNCRSEDEVIAQCADAEGLIIMYAPLTRRVMQHLKRCKIIARYGVGVDTIDLRAAAELGIVASNVPDYGTEEVSDHALAMMLCLTRKIAQANAYVKQGQWDFRLMQPIFRHQVQTIGIIGIGRIGSAMARKVRALGMRVLAFDPYITDPARAPEGVTLVSLETLLRESDVVSVHCPLNDETRNLLDEARLGLMKPTAYLVNTARGNIVNEVALEKMLAEKRLAGAALDVLASEPGRVDHPLFKYDNFLCSPHMAWHSSESAQELKRKAAEEVRRVLRGEAPWYQVNKF</sequence>
<dbReference type="InterPro" id="IPR029752">
    <property type="entry name" value="D-isomer_DH_CS1"/>
</dbReference>
<dbReference type="PROSITE" id="PS00670">
    <property type="entry name" value="D_2_HYDROXYACID_DH_2"/>
    <property type="match status" value="1"/>
</dbReference>
<dbReference type="SUPFAM" id="SSF52283">
    <property type="entry name" value="Formate/glycerate dehydrogenase catalytic domain-like"/>
    <property type="match status" value="1"/>
</dbReference>
<evidence type="ECO:0000256" key="2">
    <source>
        <dbReference type="ARBA" id="ARBA00023002"/>
    </source>
</evidence>
<keyword evidence="8" id="KW-1185">Reference proteome</keyword>
<dbReference type="FunFam" id="3.40.50.720:FF:000203">
    <property type="entry name" value="D-3-phosphoglycerate dehydrogenase (SerA)"/>
    <property type="match status" value="1"/>
</dbReference>
<protein>
    <submittedName>
        <fullName evidence="7">D-3-phosphoglycerate dehydrogenase</fullName>
    </submittedName>
</protein>
<gene>
    <name evidence="7" type="ORF">SAMN05660652_01931</name>
</gene>
<dbReference type="STRING" id="83767.SAMN05660652_01931"/>
<feature type="domain" description="D-isomer specific 2-hydroxyacid dehydrogenase NAD-binding" evidence="6">
    <location>
        <begin position="111"/>
        <end position="287"/>
    </location>
</feature>
<dbReference type="AlphaFoldDB" id="A0A1G8DSR4"/>
<evidence type="ECO:0000256" key="4">
    <source>
        <dbReference type="RuleBase" id="RU003719"/>
    </source>
</evidence>
<evidence type="ECO:0000313" key="7">
    <source>
        <dbReference type="EMBL" id="SDH60601.1"/>
    </source>
</evidence>
<dbReference type="Gene3D" id="3.40.50.720">
    <property type="entry name" value="NAD(P)-binding Rossmann-like Domain"/>
    <property type="match status" value="2"/>
</dbReference>
<evidence type="ECO:0000256" key="3">
    <source>
        <dbReference type="ARBA" id="ARBA00023027"/>
    </source>
</evidence>
<dbReference type="InterPro" id="IPR043322">
    <property type="entry name" value="CtBP"/>
</dbReference>
<feature type="domain" description="D-isomer specific 2-hydroxyacid dehydrogenase catalytic" evidence="5">
    <location>
        <begin position="30"/>
        <end position="319"/>
    </location>
</feature>
<evidence type="ECO:0000256" key="1">
    <source>
        <dbReference type="ARBA" id="ARBA00005854"/>
    </source>
</evidence>
<organism evidence="7 8">
    <name type="scientific">Propionivibrio dicarboxylicus</name>
    <dbReference type="NCBI Taxonomy" id="83767"/>
    <lineage>
        <taxon>Bacteria</taxon>
        <taxon>Pseudomonadati</taxon>
        <taxon>Pseudomonadota</taxon>
        <taxon>Betaproteobacteria</taxon>
        <taxon>Rhodocyclales</taxon>
        <taxon>Rhodocyclaceae</taxon>
        <taxon>Propionivibrio</taxon>
    </lineage>
</organism>
<evidence type="ECO:0000259" key="5">
    <source>
        <dbReference type="Pfam" id="PF00389"/>
    </source>
</evidence>
<dbReference type="RefSeq" id="WP_218122690.1">
    <property type="nucleotide sequence ID" value="NZ_FNCY01000007.1"/>
</dbReference>
<dbReference type="PANTHER" id="PTHR43761:SF1">
    <property type="entry name" value="D-ISOMER SPECIFIC 2-HYDROXYACID DEHYDROGENASE CATALYTIC DOMAIN-CONTAINING PROTEIN-RELATED"/>
    <property type="match status" value="1"/>
</dbReference>
<dbReference type="CDD" id="cd05299">
    <property type="entry name" value="CtBP_dh"/>
    <property type="match status" value="1"/>
</dbReference>
<dbReference type="PROSITE" id="PS00065">
    <property type="entry name" value="D_2_HYDROXYACID_DH_1"/>
    <property type="match status" value="1"/>
</dbReference>
<keyword evidence="3" id="KW-0520">NAD</keyword>
<dbReference type="PANTHER" id="PTHR43761">
    <property type="entry name" value="D-ISOMER SPECIFIC 2-HYDROXYACID DEHYDROGENASE FAMILY PROTEIN (AFU_ORTHOLOGUE AFUA_1G13630)"/>
    <property type="match status" value="1"/>
</dbReference>
<dbReference type="InterPro" id="IPR050418">
    <property type="entry name" value="D-iso_2-hydroxyacid_DH_PdxB"/>
</dbReference>
<dbReference type="EMBL" id="FNCY01000007">
    <property type="protein sequence ID" value="SDH60601.1"/>
    <property type="molecule type" value="Genomic_DNA"/>
</dbReference>
<evidence type="ECO:0000259" key="6">
    <source>
        <dbReference type="Pfam" id="PF02826"/>
    </source>
</evidence>
<dbReference type="InterPro" id="IPR006140">
    <property type="entry name" value="D-isomer_DH_NAD-bd"/>
</dbReference>
<dbReference type="GO" id="GO:0016616">
    <property type="term" value="F:oxidoreductase activity, acting on the CH-OH group of donors, NAD or NADP as acceptor"/>
    <property type="evidence" value="ECO:0007669"/>
    <property type="project" value="InterPro"/>
</dbReference>
<dbReference type="GO" id="GO:0051287">
    <property type="term" value="F:NAD binding"/>
    <property type="evidence" value="ECO:0007669"/>
    <property type="project" value="InterPro"/>
</dbReference>
<dbReference type="InterPro" id="IPR036291">
    <property type="entry name" value="NAD(P)-bd_dom_sf"/>
</dbReference>
<keyword evidence="2 4" id="KW-0560">Oxidoreductase</keyword>
<dbReference type="Proteomes" id="UP000198607">
    <property type="component" value="Unassembled WGS sequence"/>
</dbReference>
<dbReference type="PROSITE" id="PS00671">
    <property type="entry name" value="D_2_HYDROXYACID_DH_3"/>
    <property type="match status" value="1"/>
</dbReference>